<proteinExistence type="predicted"/>
<keyword evidence="3" id="KW-1185">Reference proteome</keyword>
<evidence type="ECO:0000313" key="2">
    <source>
        <dbReference type="EMBL" id="MBE9117401.1"/>
    </source>
</evidence>
<keyword evidence="1" id="KW-0472">Membrane</keyword>
<evidence type="ECO:0000313" key="3">
    <source>
        <dbReference type="Proteomes" id="UP000654482"/>
    </source>
</evidence>
<name>A0A8J7E131_9CYAN</name>
<reference evidence="2" key="1">
    <citation type="submission" date="2020-10" db="EMBL/GenBank/DDBJ databases">
        <authorList>
            <person name="Castelo-Branco R."/>
            <person name="Eusebio N."/>
            <person name="Adriana R."/>
            <person name="Vieira A."/>
            <person name="Brugerolle De Fraissinette N."/>
            <person name="Rezende De Castro R."/>
            <person name="Schneider M.P."/>
            <person name="Vasconcelos V."/>
            <person name="Leao P.N."/>
        </authorList>
    </citation>
    <scope>NUCLEOTIDE SEQUENCE</scope>
    <source>
        <strain evidence="2">LEGE 07157</strain>
    </source>
</reference>
<keyword evidence="1" id="KW-1133">Transmembrane helix</keyword>
<dbReference type="RefSeq" id="WP_194030487.1">
    <property type="nucleotide sequence ID" value="NZ_JADEWZ010000024.1"/>
</dbReference>
<protein>
    <submittedName>
        <fullName evidence="2">Uncharacterized protein</fullName>
    </submittedName>
</protein>
<comment type="caution">
    <text evidence="2">The sequence shown here is derived from an EMBL/GenBank/DDBJ whole genome shotgun (WGS) entry which is preliminary data.</text>
</comment>
<keyword evidence="1" id="KW-0812">Transmembrane</keyword>
<organism evidence="2 3">
    <name type="scientific">Lusitaniella coriacea LEGE 07157</name>
    <dbReference type="NCBI Taxonomy" id="945747"/>
    <lineage>
        <taxon>Bacteria</taxon>
        <taxon>Bacillati</taxon>
        <taxon>Cyanobacteriota</taxon>
        <taxon>Cyanophyceae</taxon>
        <taxon>Spirulinales</taxon>
        <taxon>Lusitaniellaceae</taxon>
        <taxon>Lusitaniella</taxon>
    </lineage>
</organism>
<dbReference type="EMBL" id="JADEWZ010000024">
    <property type="protein sequence ID" value="MBE9117401.1"/>
    <property type="molecule type" value="Genomic_DNA"/>
</dbReference>
<feature type="transmembrane region" description="Helical" evidence="1">
    <location>
        <begin position="20"/>
        <end position="42"/>
    </location>
</feature>
<sequence>MRRRRQRKSVAPTQNLDSFLDILTNTVGVLMFISLFVTLVTAQAGNIIRTPLLSTSNKTAHFFEVKGDRAAYLDTVSATNQVAQFINSLPFCGEPSFSRDPDSVLYEYYRQQREEYDRCYLERNAQLQNYRATTKYYEVKLYGEGLSLAFLPVEDQPGESPQDLQQTNSDFQQVLKKLNPKNDYLAFIVRPDSFKVFREARKLAWSEGFDVGWEPMPRDRAIIFGTGGRAVGVQ</sequence>
<evidence type="ECO:0000256" key="1">
    <source>
        <dbReference type="SAM" id="Phobius"/>
    </source>
</evidence>
<dbReference type="AlphaFoldDB" id="A0A8J7E131"/>
<dbReference type="Proteomes" id="UP000654482">
    <property type="component" value="Unassembled WGS sequence"/>
</dbReference>
<accession>A0A8J7E131</accession>
<gene>
    <name evidence="2" type="ORF">IQ249_15990</name>
</gene>